<dbReference type="SUPFAM" id="SSF144122">
    <property type="entry name" value="Tim10-like"/>
    <property type="match status" value="1"/>
</dbReference>
<evidence type="ECO:0000313" key="12">
    <source>
        <dbReference type="RefSeq" id="XP_013407660.1"/>
    </source>
</evidence>
<dbReference type="OrthoDB" id="1551503at2759"/>
<dbReference type="GO" id="GO:0046872">
    <property type="term" value="F:metal ion binding"/>
    <property type="evidence" value="ECO:0007669"/>
    <property type="project" value="UniProtKB-KW"/>
</dbReference>
<evidence type="ECO:0000256" key="8">
    <source>
        <dbReference type="RuleBase" id="RU367043"/>
    </source>
</evidence>
<dbReference type="Gene3D" id="1.10.287.810">
    <property type="entry name" value="Mitochondrial import inner membrane translocase subunit tim13 like domains"/>
    <property type="match status" value="1"/>
</dbReference>
<keyword evidence="1 8" id="KW-0813">Transport</keyword>
<accession>A0A1S3JCP7</accession>
<dbReference type="InterPro" id="IPR035427">
    <property type="entry name" value="Tim10-like_dom_sf"/>
</dbReference>
<comment type="function">
    <text evidence="8">Mitochondrial intermembrane chaperone that participates in the import and insertion of some multi-pass transmembrane proteins into the mitochondrial inner membrane. Also required for the transfer of beta-barrel precursors from the TOM complex to the sorting and assembly machinery (SAM complex) of the outer membrane. Acts as a chaperone-like protein that protects the hydrophobic precursors from aggregation and guide them through the mitochondrial intermembrane space.</text>
</comment>
<dbReference type="InterPro" id="IPR050673">
    <property type="entry name" value="Mito_inner_translocase_sub"/>
</dbReference>
<dbReference type="AlphaFoldDB" id="A0A1S3JCP7"/>
<keyword evidence="8" id="KW-0472">Membrane</keyword>
<evidence type="ECO:0000259" key="9">
    <source>
        <dbReference type="Pfam" id="PF02953"/>
    </source>
</evidence>
<keyword evidence="10" id="KW-1185">Reference proteome</keyword>
<dbReference type="Pfam" id="PF02953">
    <property type="entry name" value="zf-Tim10_DDP"/>
    <property type="match status" value="1"/>
</dbReference>
<evidence type="ECO:0000313" key="10">
    <source>
        <dbReference type="Proteomes" id="UP000085678"/>
    </source>
</evidence>
<dbReference type="PANTHER" id="PTHR13172">
    <property type="entry name" value="MITOCHONDRIAL IMPORT INNER MEMBRANE TRANSLOCASE SUBUNIT TIM9B"/>
    <property type="match status" value="1"/>
</dbReference>
<organism evidence="10 11">
    <name type="scientific">Lingula anatina</name>
    <name type="common">Brachiopod</name>
    <name type="synonym">Lingula unguis</name>
    <dbReference type="NCBI Taxonomy" id="7574"/>
    <lineage>
        <taxon>Eukaryota</taxon>
        <taxon>Metazoa</taxon>
        <taxon>Spiralia</taxon>
        <taxon>Lophotrochozoa</taxon>
        <taxon>Brachiopoda</taxon>
        <taxon>Linguliformea</taxon>
        <taxon>Lingulata</taxon>
        <taxon>Lingulida</taxon>
        <taxon>Linguloidea</taxon>
        <taxon>Lingulidae</taxon>
        <taxon>Lingula</taxon>
    </lineage>
</organism>
<evidence type="ECO:0000313" key="11">
    <source>
        <dbReference type="RefSeq" id="XP_013407659.1"/>
    </source>
</evidence>
<keyword evidence="2" id="KW-0479">Metal-binding</keyword>
<dbReference type="RefSeq" id="XP_013407660.1">
    <property type="nucleotide sequence ID" value="XM_013552206.1"/>
</dbReference>
<keyword evidence="6 8" id="KW-0496">Mitochondrion</keyword>
<name>A0A1S3JCP7_LINAN</name>
<keyword evidence="3" id="KW-0862">Zinc</keyword>
<comment type="subcellular location">
    <subcellularLocation>
        <location evidence="8">Mitochondrion inner membrane</location>
        <topology evidence="8">Peripheral membrane protein</topology>
        <orientation evidence="8">Intermembrane side</orientation>
    </subcellularLocation>
</comment>
<dbReference type="STRING" id="7574.A0A1S3JCP7"/>
<evidence type="ECO:0000256" key="1">
    <source>
        <dbReference type="ARBA" id="ARBA00022448"/>
    </source>
</evidence>
<keyword evidence="7 8" id="KW-1015">Disulfide bond</keyword>
<dbReference type="Proteomes" id="UP000085678">
    <property type="component" value="Unplaced"/>
</dbReference>
<comment type="subunit">
    <text evidence="8">Heterohexamer.</text>
</comment>
<dbReference type="RefSeq" id="XP_013407659.1">
    <property type="nucleotide sequence ID" value="XM_013552205.2"/>
</dbReference>
<comment type="domain">
    <text evidence="8">The twin CX3C motif contains 4 conserved Cys residues that form 2 disulfide bonds in the mitochondrial intermembrane space.</text>
</comment>
<dbReference type="KEGG" id="lak:106171750"/>
<keyword evidence="5 8" id="KW-0811">Translocation</keyword>
<dbReference type="GeneID" id="106171750"/>
<keyword evidence="8" id="KW-0999">Mitochondrion inner membrane</keyword>
<gene>
    <name evidence="11 12" type="primary">LOC106171750</name>
</gene>
<feature type="domain" description="Tim10-like" evidence="9">
    <location>
        <begin position="10"/>
        <end position="67"/>
    </location>
</feature>
<protein>
    <recommendedName>
        <fullName evidence="8">Mitochondrial import inner membrane translocase subunit</fullName>
    </recommendedName>
</protein>
<comment type="similarity">
    <text evidence="8">Belongs to the small Tim family.</text>
</comment>
<evidence type="ECO:0000256" key="2">
    <source>
        <dbReference type="ARBA" id="ARBA00022723"/>
    </source>
</evidence>
<sequence>MAQEIPAGAVEAQFKQFMSTYEKVTQLCFIDCVHDFTSRKVLNKEKTCSTTCMEKYLKLTQRMTQRFLEYKVASNELPGATAPQVGGMQR</sequence>
<dbReference type="GO" id="GO:0005743">
    <property type="term" value="C:mitochondrial inner membrane"/>
    <property type="evidence" value="ECO:0007669"/>
    <property type="project" value="UniProtKB-SubCell"/>
</dbReference>
<reference evidence="11 12" key="1">
    <citation type="submission" date="2025-04" db="UniProtKB">
        <authorList>
            <consortium name="RefSeq"/>
        </authorList>
    </citation>
    <scope>IDENTIFICATION</scope>
    <source>
        <tissue evidence="11 12">Gonads</tissue>
    </source>
</reference>
<dbReference type="GO" id="GO:0015031">
    <property type="term" value="P:protein transport"/>
    <property type="evidence" value="ECO:0007669"/>
    <property type="project" value="UniProtKB-KW"/>
</dbReference>
<proteinExistence type="inferred from homology"/>
<evidence type="ECO:0000256" key="3">
    <source>
        <dbReference type="ARBA" id="ARBA00022833"/>
    </source>
</evidence>
<dbReference type="InterPro" id="IPR004217">
    <property type="entry name" value="Tim10-like"/>
</dbReference>
<evidence type="ECO:0000256" key="7">
    <source>
        <dbReference type="ARBA" id="ARBA00023157"/>
    </source>
</evidence>
<evidence type="ECO:0000256" key="6">
    <source>
        <dbReference type="ARBA" id="ARBA00023128"/>
    </source>
</evidence>
<evidence type="ECO:0000256" key="4">
    <source>
        <dbReference type="ARBA" id="ARBA00022927"/>
    </source>
</evidence>
<keyword evidence="8" id="KW-0143">Chaperone</keyword>
<evidence type="ECO:0000256" key="5">
    <source>
        <dbReference type="ARBA" id="ARBA00023010"/>
    </source>
</evidence>
<keyword evidence="4 8" id="KW-0653">Protein transport</keyword>
<dbReference type="OMA" id="QDFLRMY"/>